<feature type="binding site" evidence="7">
    <location>
        <position position="143"/>
    </location>
    <ligand>
        <name>ATP</name>
        <dbReference type="ChEBI" id="CHEBI:30616"/>
    </ligand>
</feature>
<dbReference type="PANTHER" id="PTHR12595:SF0">
    <property type="entry name" value="ADENYLATE KINASE ISOENZYME 6"/>
    <property type="match status" value="1"/>
</dbReference>
<evidence type="ECO:0000256" key="6">
    <source>
        <dbReference type="ARBA" id="ARBA00022840"/>
    </source>
</evidence>
<dbReference type="Pfam" id="PF13238">
    <property type="entry name" value="AAA_18"/>
    <property type="match status" value="1"/>
</dbReference>
<feature type="region of interest" description="LID" evidence="7">
    <location>
        <begin position="142"/>
        <end position="152"/>
    </location>
</feature>
<dbReference type="EMBL" id="CAJMWT010001282">
    <property type="protein sequence ID" value="CAE6391051.1"/>
    <property type="molecule type" value="Genomic_DNA"/>
</dbReference>
<comment type="function">
    <text evidence="7">Broad-specificity nucleoside monophosphate (NMP) kinase that catalyzes the reversible transfer of the terminal phosphate group between nucleoside triphosphates and monophosphates. Has also ATPase activity. Involved in the late cytoplasmic maturation steps of the 40S ribosomal particles, specifically 18S rRNA maturation. While NMP activity is not required for ribosome maturation, ATPase activity is. Associates transiently with small ribosomal subunit protein uS11. ATP hydrolysis breaks the interaction with uS11. May temporarily remove uS11 from the ribosome to enable a conformational change of the ribosomal RNA that is needed for the final maturation step of the small ribosomal subunit. Its NMP activity may have a role in nuclear energy homeostasis.</text>
</comment>
<accession>A0A8H2WLP5</accession>
<dbReference type="EC" id="2.7.4.3" evidence="7"/>
<dbReference type="GO" id="GO:0005524">
    <property type="term" value="F:ATP binding"/>
    <property type="evidence" value="ECO:0007669"/>
    <property type="project" value="UniProtKB-KW"/>
</dbReference>
<dbReference type="GO" id="GO:0042274">
    <property type="term" value="P:ribosomal small subunit biogenesis"/>
    <property type="evidence" value="ECO:0007669"/>
    <property type="project" value="UniProtKB-UniRule"/>
</dbReference>
<evidence type="ECO:0000313" key="9">
    <source>
        <dbReference type="Proteomes" id="UP000663843"/>
    </source>
</evidence>
<dbReference type="AlphaFoldDB" id="A0A8H2WLP5"/>
<dbReference type="Proteomes" id="UP000663843">
    <property type="component" value="Unassembled WGS sequence"/>
</dbReference>
<dbReference type="SUPFAM" id="SSF52540">
    <property type="entry name" value="P-loop containing nucleoside triphosphate hydrolases"/>
    <property type="match status" value="1"/>
</dbReference>
<feature type="binding site" evidence="7">
    <location>
        <position position="26"/>
    </location>
    <ligand>
        <name>ATP</name>
        <dbReference type="ChEBI" id="CHEBI:30616"/>
    </ligand>
</feature>
<sequence length="208" mass="23689">MSDTDEHPPRKYPIIVITGTPGTGKSTHAELVASQSSIPLKHVNVGDLVKDKGLHDGFDEEWQSYIVDEDKVIDEIEPMAVNGGLILDWHTCDAFPERWVDLVVVLRCDHTKLWERLEARRVWVRFRALCNMLTDPGVSVSNRNYPLRKIQENNTSEIMQTVLDEARSSYAEEIVVELRSESTDDLEANVSRICTWIDNWMKDHTGGA</sequence>
<evidence type="ECO:0000256" key="1">
    <source>
        <dbReference type="ARBA" id="ARBA00022517"/>
    </source>
</evidence>
<protein>
    <recommendedName>
        <fullName evidence="7">Adenylate kinase isoenzyme 6 homolog</fullName>
        <shortName evidence="7">AK6</shortName>
        <ecNumber evidence="7">2.7.4.3</ecNumber>
    </recommendedName>
    <alternativeName>
        <fullName evidence="7">Dual activity adenylate kinase/ATPase</fullName>
        <shortName evidence="7">AK/ATPase</shortName>
    </alternativeName>
</protein>
<keyword evidence="5 7" id="KW-0418">Kinase</keyword>
<dbReference type="InterPro" id="IPR027417">
    <property type="entry name" value="P-loop_NTPase"/>
</dbReference>
<dbReference type="GO" id="GO:0006364">
    <property type="term" value="P:rRNA processing"/>
    <property type="evidence" value="ECO:0007669"/>
    <property type="project" value="UniProtKB-KW"/>
</dbReference>
<comment type="catalytic activity">
    <reaction evidence="7">
        <text>AMP + ATP = 2 ADP</text>
        <dbReference type="Rhea" id="RHEA:12973"/>
        <dbReference type="ChEBI" id="CHEBI:30616"/>
        <dbReference type="ChEBI" id="CHEBI:456215"/>
        <dbReference type="ChEBI" id="CHEBI:456216"/>
        <dbReference type="EC" id="2.7.4.3"/>
    </reaction>
</comment>
<keyword evidence="2 7" id="KW-0698">rRNA processing</keyword>
<comment type="subunit">
    <text evidence="7">Interacts with small ribosomal subunit protein uS11. Not a structural component of 43S pre-ribosomes, but transiently interacts with them by binding to uS11.</text>
</comment>
<keyword evidence="7" id="KW-0963">Cytoplasm</keyword>
<comment type="similarity">
    <text evidence="7">Belongs to the adenylate kinase family. AK6 subfamily.</text>
</comment>
<dbReference type="GO" id="GO:0005634">
    <property type="term" value="C:nucleus"/>
    <property type="evidence" value="ECO:0007669"/>
    <property type="project" value="UniProtKB-SubCell"/>
</dbReference>
<feature type="binding site" evidence="7">
    <location>
        <position position="22"/>
    </location>
    <ligand>
        <name>ATP</name>
        <dbReference type="ChEBI" id="CHEBI:30616"/>
    </ligand>
</feature>
<dbReference type="GO" id="GO:0004017">
    <property type="term" value="F:AMP kinase activity"/>
    <property type="evidence" value="ECO:0007669"/>
    <property type="project" value="UniProtKB-UniRule"/>
</dbReference>
<comment type="catalytic activity">
    <reaction evidence="7">
        <text>ATP + H2O = ADP + phosphate + H(+)</text>
        <dbReference type="Rhea" id="RHEA:13065"/>
        <dbReference type="ChEBI" id="CHEBI:15377"/>
        <dbReference type="ChEBI" id="CHEBI:15378"/>
        <dbReference type="ChEBI" id="CHEBI:30616"/>
        <dbReference type="ChEBI" id="CHEBI:43474"/>
        <dbReference type="ChEBI" id="CHEBI:456216"/>
    </reaction>
</comment>
<evidence type="ECO:0000256" key="5">
    <source>
        <dbReference type="ARBA" id="ARBA00022777"/>
    </source>
</evidence>
<feature type="binding site" evidence="7">
    <location>
        <position position="27"/>
    </location>
    <ligand>
        <name>ATP</name>
        <dbReference type="ChEBI" id="CHEBI:30616"/>
    </ligand>
</feature>
<dbReference type="PANTHER" id="PTHR12595">
    <property type="entry name" value="POS9-ACTIVATING FACTOR FAP7-RELATED"/>
    <property type="match status" value="1"/>
</dbReference>
<dbReference type="GO" id="GO:0016887">
    <property type="term" value="F:ATP hydrolysis activity"/>
    <property type="evidence" value="ECO:0007669"/>
    <property type="project" value="UniProtKB-UniRule"/>
</dbReference>
<comment type="caution">
    <text evidence="7">Lacks conserved residue(s) required for the propagation of feature annotation.</text>
</comment>
<dbReference type="HAMAP" id="MF_00039">
    <property type="entry name" value="Adenylate_kinase_AK6"/>
    <property type="match status" value="1"/>
</dbReference>
<keyword evidence="1 7" id="KW-0690">Ribosome biogenesis</keyword>
<evidence type="ECO:0000313" key="8">
    <source>
        <dbReference type="EMBL" id="CAE6391051.1"/>
    </source>
</evidence>
<evidence type="ECO:0000256" key="4">
    <source>
        <dbReference type="ARBA" id="ARBA00022741"/>
    </source>
</evidence>
<dbReference type="InterPro" id="IPR020618">
    <property type="entry name" value="Adenyl_kinase_AK6"/>
</dbReference>
<dbReference type="Gene3D" id="3.40.50.300">
    <property type="entry name" value="P-loop containing nucleotide triphosphate hydrolases"/>
    <property type="match status" value="1"/>
</dbReference>
<keyword evidence="4 7" id="KW-0547">Nucleotide-binding</keyword>
<evidence type="ECO:0000256" key="2">
    <source>
        <dbReference type="ARBA" id="ARBA00022552"/>
    </source>
</evidence>
<feature type="binding site" evidence="7">
    <location>
        <position position="24"/>
    </location>
    <ligand>
        <name>ATP</name>
        <dbReference type="ChEBI" id="CHEBI:30616"/>
    </ligand>
</feature>
<evidence type="ECO:0000256" key="7">
    <source>
        <dbReference type="HAMAP-Rule" id="MF_03173"/>
    </source>
</evidence>
<proteinExistence type="inferred from homology"/>
<comment type="subcellular location">
    <subcellularLocation>
        <location evidence="7">Cytoplasm</location>
    </subcellularLocation>
    <subcellularLocation>
        <location evidence="7">Nucleus</location>
    </subcellularLocation>
</comment>
<feature type="region of interest" description="NMPbind" evidence="7">
    <location>
        <begin position="44"/>
        <end position="67"/>
    </location>
</feature>
<comment type="caution">
    <text evidence="8">The sequence shown here is derived from an EMBL/GenBank/DDBJ whole genome shotgun (WGS) entry which is preliminary data.</text>
</comment>
<name>A0A8H2WLP5_9AGAM</name>
<organism evidence="8 9">
    <name type="scientific">Rhizoctonia solani</name>
    <dbReference type="NCBI Taxonomy" id="456999"/>
    <lineage>
        <taxon>Eukaryota</taxon>
        <taxon>Fungi</taxon>
        <taxon>Dikarya</taxon>
        <taxon>Basidiomycota</taxon>
        <taxon>Agaricomycotina</taxon>
        <taxon>Agaricomycetes</taxon>
        <taxon>Cantharellales</taxon>
        <taxon>Ceratobasidiaceae</taxon>
        <taxon>Rhizoctonia</taxon>
    </lineage>
</organism>
<dbReference type="GO" id="GO:0005737">
    <property type="term" value="C:cytoplasm"/>
    <property type="evidence" value="ECO:0007669"/>
    <property type="project" value="UniProtKB-SubCell"/>
</dbReference>
<keyword evidence="3 7" id="KW-0808">Transferase</keyword>
<feature type="binding site" evidence="7">
    <location>
        <position position="25"/>
    </location>
    <ligand>
        <name>ATP</name>
        <dbReference type="ChEBI" id="CHEBI:30616"/>
    </ligand>
</feature>
<evidence type="ECO:0000256" key="3">
    <source>
        <dbReference type="ARBA" id="ARBA00022679"/>
    </source>
</evidence>
<gene>
    <name evidence="8" type="ORF">RDB_LOCUS30344</name>
</gene>
<keyword evidence="6 7" id="KW-0067">ATP-binding</keyword>
<keyword evidence="7" id="KW-0539">Nucleus</keyword>
<reference evidence="8" key="1">
    <citation type="submission" date="2021-01" db="EMBL/GenBank/DDBJ databases">
        <authorList>
            <person name="Kaushik A."/>
        </authorList>
    </citation>
    <scope>NUCLEOTIDE SEQUENCE</scope>
    <source>
        <strain evidence="8">AG2-2IIIB</strain>
    </source>
</reference>